<name>A0A381QUL1_9ZZZZ</name>
<gene>
    <name evidence="1" type="ORF">METZ01_LOCUS35674</name>
</gene>
<dbReference type="InterPro" id="IPR011051">
    <property type="entry name" value="RmlC_Cupin_sf"/>
</dbReference>
<accession>A0A381QUL1</accession>
<protein>
    <recommendedName>
        <fullName evidence="2">Cupin 2 conserved barrel domain-containing protein</fullName>
    </recommendedName>
</protein>
<reference evidence="1" key="1">
    <citation type="submission" date="2018-05" db="EMBL/GenBank/DDBJ databases">
        <authorList>
            <person name="Lanie J.A."/>
            <person name="Ng W.-L."/>
            <person name="Kazmierczak K.M."/>
            <person name="Andrzejewski T.M."/>
            <person name="Davidsen T.M."/>
            <person name="Wayne K.J."/>
            <person name="Tettelin H."/>
            <person name="Glass J.I."/>
            <person name="Rusch D."/>
            <person name="Podicherti R."/>
            <person name="Tsui H.-C.T."/>
            <person name="Winkler M.E."/>
        </authorList>
    </citation>
    <scope>NUCLEOTIDE SEQUENCE</scope>
</reference>
<dbReference type="EMBL" id="UINC01001524">
    <property type="protein sequence ID" value="SUZ82820.1"/>
    <property type="molecule type" value="Genomic_DNA"/>
</dbReference>
<dbReference type="InterPro" id="IPR014710">
    <property type="entry name" value="RmlC-like_jellyroll"/>
</dbReference>
<proteinExistence type="predicted"/>
<evidence type="ECO:0000313" key="1">
    <source>
        <dbReference type="EMBL" id="SUZ82820.1"/>
    </source>
</evidence>
<evidence type="ECO:0008006" key="2">
    <source>
        <dbReference type="Google" id="ProtNLM"/>
    </source>
</evidence>
<dbReference type="SUPFAM" id="SSF51182">
    <property type="entry name" value="RmlC-like cupins"/>
    <property type="match status" value="1"/>
</dbReference>
<sequence length="140" mass="16269">MYRFTTTIILFIATAGHSQQNYPNIDGETLLEDDRVVVQRFILEPGQWEGIHEHPENQLVIVLNSTQELIYRFRGSERIFERPEDDTVRAFWRPGPVFMSDEHESGNTGTRPLEWIAITFKKESISTDDPPEQFVESGEE</sequence>
<dbReference type="Gene3D" id="2.60.120.10">
    <property type="entry name" value="Jelly Rolls"/>
    <property type="match status" value="1"/>
</dbReference>
<dbReference type="AlphaFoldDB" id="A0A381QUL1"/>
<organism evidence="1">
    <name type="scientific">marine metagenome</name>
    <dbReference type="NCBI Taxonomy" id="408172"/>
    <lineage>
        <taxon>unclassified sequences</taxon>
        <taxon>metagenomes</taxon>
        <taxon>ecological metagenomes</taxon>
    </lineage>
</organism>